<name>A0A409WDK0_9AGAR</name>
<protein>
    <submittedName>
        <fullName evidence="3">Uncharacterized protein</fullName>
    </submittedName>
</protein>
<comment type="caution">
    <text evidence="3">The sequence shown here is derived from an EMBL/GenBank/DDBJ whole genome shotgun (WGS) entry which is preliminary data.</text>
</comment>
<feature type="coiled-coil region" evidence="1">
    <location>
        <begin position="28"/>
        <end position="69"/>
    </location>
</feature>
<dbReference type="OrthoDB" id="3065507at2759"/>
<accession>A0A409WDK0</accession>
<dbReference type="InParanoid" id="A0A409WDK0"/>
<keyword evidence="1" id="KW-0175">Coiled coil</keyword>
<dbReference type="AlphaFoldDB" id="A0A409WDK0"/>
<feature type="compositionally biased region" description="Low complexity" evidence="2">
    <location>
        <begin position="160"/>
        <end position="171"/>
    </location>
</feature>
<evidence type="ECO:0000313" key="3">
    <source>
        <dbReference type="EMBL" id="PPQ76556.1"/>
    </source>
</evidence>
<dbReference type="Proteomes" id="UP000284706">
    <property type="component" value="Unassembled WGS sequence"/>
</dbReference>
<gene>
    <name evidence="3" type="ORF">CVT26_013268</name>
</gene>
<organism evidence="3 4">
    <name type="scientific">Gymnopilus dilepis</name>
    <dbReference type="NCBI Taxonomy" id="231916"/>
    <lineage>
        <taxon>Eukaryota</taxon>
        <taxon>Fungi</taxon>
        <taxon>Dikarya</taxon>
        <taxon>Basidiomycota</taxon>
        <taxon>Agaricomycotina</taxon>
        <taxon>Agaricomycetes</taxon>
        <taxon>Agaricomycetidae</taxon>
        <taxon>Agaricales</taxon>
        <taxon>Agaricineae</taxon>
        <taxon>Hymenogastraceae</taxon>
        <taxon>Gymnopilus</taxon>
    </lineage>
</organism>
<proteinExistence type="predicted"/>
<feature type="region of interest" description="Disordered" evidence="2">
    <location>
        <begin position="148"/>
        <end position="200"/>
    </location>
</feature>
<sequence length="351" mass="38817">MVRLNGTTTYGYDYNGSAANQLLDVLKLDAGSAEAKTARNNLNALRKEYLNLEETASVQKKAREELQSELLKRYPELYGGTDSAKKLYYAGKYAINRHTQHRAHITHRKKSRKDAIIQNRRQSVCLIQPLIETSLADTSKNLTSAFRCQKQRAMTTPTLSSSSGGSQENSSPVRNAAHNILPKPIHIPVPIPTRRSTDHPKFRPAYKTPVGAHPRTQVFITRGLGLSTACCSVTPCQPASSTPLPSIPIQPSMPSPCTPTPFSSLVSTSGGKGLTTVRSFLISCSPSMEKYLHRFIDFGCKTEEYLSCLAAWDSERRIKVLKKILSETDGTLAVNEMDLEILQAQLETYFA</sequence>
<feature type="compositionally biased region" description="Polar residues" evidence="2">
    <location>
        <begin position="148"/>
        <end position="159"/>
    </location>
</feature>
<evidence type="ECO:0000313" key="4">
    <source>
        <dbReference type="Proteomes" id="UP000284706"/>
    </source>
</evidence>
<reference evidence="3 4" key="1">
    <citation type="journal article" date="2018" name="Evol. Lett.">
        <title>Horizontal gene cluster transfer increased hallucinogenic mushroom diversity.</title>
        <authorList>
            <person name="Reynolds H.T."/>
            <person name="Vijayakumar V."/>
            <person name="Gluck-Thaler E."/>
            <person name="Korotkin H.B."/>
            <person name="Matheny P.B."/>
            <person name="Slot J.C."/>
        </authorList>
    </citation>
    <scope>NUCLEOTIDE SEQUENCE [LARGE SCALE GENOMIC DNA]</scope>
    <source>
        <strain evidence="3 4">SRW20</strain>
    </source>
</reference>
<keyword evidence="4" id="KW-1185">Reference proteome</keyword>
<evidence type="ECO:0000256" key="1">
    <source>
        <dbReference type="SAM" id="Coils"/>
    </source>
</evidence>
<evidence type="ECO:0000256" key="2">
    <source>
        <dbReference type="SAM" id="MobiDB-lite"/>
    </source>
</evidence>
<dbReference type="EMBL" id="NHYE01005147">
    <property type="protein sequence ID" value="PPQ76556.1"/>
    <property type="molecule type" value="Genomic_DNA"/>
</dbReference>